<sequence length="122" mass="13554">MLAWADCKAEAEVGVAFWIRKFTSIPQIQVEMPYLWPYTQKTATIYLSSDLQGNAVQLRGLSSSTVTCCRPTGPASEDPEAKITGNGSSRKKLGVGKKMAGWVLGNRVQDTTKYWWMVKGMF</sequence>
<protein>
    <submittedName>
        <fullName evidence="1">Uncharacterized protein</fullName>
    </submittedName>
</protein>
<organism evidence="1 2">
    <name type="scientific">Coprinellus micaceus</name>
    <name type="common">Glistening ink-cap mushroom</name>
    <name type="synonym">Coprinus micaceus</name>
    <dbReference type="NCBI Taxonomy" id="71717"/>
    <lineage>
        <taxon>Eukaryota</taxon>
        <taxon>Fungi</taxon>
        <taxon>Dikarya</taxon>
        <taxon>Basidiomycota</taxon>
        <taxon>Agaricomycotina</taxon>
        <taxon>Agaricomycetes</taxon>
        <taxon>Agaricomycetidae</taxon>
        <taxon>Agaricales</taxon>
        <taxon>Agaricineae</taxon>
        <taxon>Psathyrellaceae</taxon>
        <taxon>Coprinellus</taxon>
    </lineage>
</organism>
<evidence type="ECO:0000313" key="1">
    <source>
        <dbReference type="EMBL" id="TEB28147.1"/>
    </source>
</evidence>
<keyword evidence="2" id="KW-1185">Reference proteome</keyword>
<name>A0A4Y7T1V4_COPMI</name>
<dbReference type="AlphaFoldDB" id="A0A4Y7T1V4"/>
<reference evidence="1 2" key="1">
    <citation type="journal article" date="2019" name="Nat. Ecol. Evol.">
        <title>Megaphylogeny resolves global patterns of mushroom evolution.</title>
        <authorList>
            <person name="Varga T."/>
            <person name="Krizsan K."/>
            <person name="Foldi C."/>
            <person name="Dima B."/>
            <person name="Sanchez-Garcia M."/>
            <person name="Sanchez-Ramirez S."/>
            <person name="Szollosi G.J."/>
            <person name="Szarkandi J.G."/>
            <person name="Papp V."/>
            <person name="Albert L."/>
            <person name="Andreopoulos W."/>
            <person name="Angelini C."/>
            <person name="Antonin V."/>
            <person name="Barry K.W."/>
            <person name="Bougher N.L."/>
            <person name="Buchanan P."/>
            <person name="Buyck B."/>
            <person name="Bense V."/>
            <person name="Catcheside P."/>
            <person name="Chovatia M."/>
            <person name="Cooper J."/>
            <person name="Damon W."/>
            <person name="Desjardin D."/>
            <person name="Finy P."/>
            <person name="Geml J."/>
            <person name="Haridas S."/>
            <person name="Hughes K."/>
            <person name="Justo A."/>
            <person name="Karasinski D."/>
            <person name="Kautmanova I."/>
            <person name="Kiss B."/>
            <person name="Kocsube S."/>
            <person name="Kotiranta H."/>
            <person name="LaButti K.M."/>
            <person name="Lechner B.E."/>
            <person name="Liimatainen K."/>
            <person name="Lipzen A."/>
            <person name="Lukacs Z."/>
            <person name="Mihaltcheva S."/>
            <person name="Morgado L.N."/>
            <person name="Niskanen T."/>
            <person name="Noordeloos M.E."/>
            <person name="Ohm R.A."/>
            <person name="Ortiz-Santana B."/>
            <person name="Ovrebo C."/>
            <person name="Racz N."/>
            <person name="Riley R."/>
            <person name="Savchenko A."/>
            <person name="Shiryaev A."/>
            <person name="Soop K."/>
            <person name="Spirin V."/>
            <person name="Szebenyi C."/>
            <person name="Tomsovsky M."/>
            <person name="Tulloss R.E."/>
            <person name="Uehling J."/>
            <person name="Grigoriev I.V."/>
            <person name="Vagvolgyi C."/>
            <person name="Papp T."/>
            <person name="Martin F.M."/>
            <person name="Miettinen O."/>
            <person name="Hibbett D.S."/>
            <person name="Nagy L.G."/>
        </authorList>
    </citation>
    <scope>NUCLEOTIDE SEQUENCE [LARGE SCALE GENOMIC DNA]</scope>
    <source>
        <strain evidence="1 2">FP101781</strain>
    </source>
</reference>
<accession>A0A4Y7T1V4</accession>
<comment type="caution">
    <text evidence="1">The sequence shown here is derived from an EMBL/GenBank/DDBJ whole genome shotgun (WGS) entry which is preliminary data.</text>
</comment>
<dbReference type="EMBL" id="QPFP01000034">
    <property type="protein sequence ID" value="TEB28147.1"/>
    <property type="molecule type" value="Genomic_DNA"/>
</dbReference>
<proteinExistence type="predicted"/>
<dbReference type="Proteomes" id="UP000298030">
    <property type="component" value="Unassembled WGS sequence"/>
</dbReference>
<evidence type="ECO:0000313" key="2">
    <source>
        <dbReference type="Proteomes" id="UP000298030"/>
    </source>
</evidence>
<gene>
    <name evidence="1" type="ORF">FA13DRAFT_1711971</name>
</gene>